<keyword evidence="11" id="KW-1003">Cell membrane</keyword>
<feature type="transmembrane region" description="Helical" evidence="11">
    <location>
        <begin position="184"/>
        <end position="206"/>
    </location>
</feature>
<dbReference type="InterPro" id="IPR000568">
    <property type="entry name" value="ATP_synth_F0_asu"/>
</dbReference>
<dbReference type="GO" id="GO:0005886">
    <property type="term" value="C:plasma membrane"/>
    <property type="evidence" value="ECO:0007669"/>
    <property type="project" value="UniProtKB-SubCell"/>
</dbReference>
<dbReference type="GO" id="GO:0046933">
    <property type="term" value="F:proton-transporting ATP synthase activity, rotational mechanism"/>
    <property type="evidence" value="ECO:0007669"/>
    <property type="project" value="UniProtKB-UniRule"/>
</dbReference>
<dbReference type="STRING" id="1414854.GQ61_02315"/>
<dbReference type="InterPro" id="IPR023011">
    <property type="entry name" value="ATP_synth_F0_asu_AS"/>
</dbReference>
<keyword evidence="8 11" id="KW-0406">Ion transport</keyword>
<dbReference type="EMBL" id="CP008743">
    <property type="protein sequence ID" value="ARN84351.1"/>
    <property type="molecule type" value="Genomic_DNA"/>
</dbReference>
<keyword evidence="5 11" id="KW-0812">Transmembrane</keyword>
<evidence type="ECO:0000256" key="1">
    <source>
        <dbReference type="ARBA" id="ARBA00004141"/>
    </source>
</evidence>
<comment type="function">
    <text evidence="11 12">Key component of the proton channel; it plays a direct role in the translocation of protons across the membrane.</text>
</comment>
<evidence type="ECO:0000256" key="7">
    <source>
        <dbReference type="ARBA" id="ARBA00022989"/>
    </source>
</evidence>
<sequence length="240" mass="27155">MKNPLDQFAIKKIIPLELFGYDISFTNASLMMVLGTLGLIAFQAIALRRRTLIPQRLQAFYEVIYDFTSGLLKDTAGEEAMRYFPLIFSLFTFVLLGNMMGMVPYSFTFTSHIIVTFSLALLVFIFVTMVGLLRHGWHFFRLFFPEGIPIGVAPILIPIEIITYFMRPVTLGIRLCANMLAGHVLLKMFAAFTISLGIAGVFPLAFNVLFTAFEFFVAFLQAYIFAILTCVYLNDALHLH</sequence>
<dbReference type="PANTHER" id="PTHR11410:SF0">
    <property type="entry name" value="ATP SYNTHASE SUBUNIT A"/>
    <property type="match status" value="1"/>
</dbReference>
<organism evidence="13 14">
    <name type="scientific">Candidatus Nucleicultrix amoebiphila FS5</name>
    <dbReference type="NCBI Taxonomy" id="1414854"/>
    <lineage>
        <taxon>Bacteria</taxon>
        <taxon>Pseudomonadati</taxon>
        <taxon>Pseudomonadota</taxon>
        <taxon>Alphaproteobacteria</taxon>
        <taxon>Holosporales</taxon>
        <taxon>Candidatus Nucleicultricaceae</taxon>
        <taxon>Candidatus Nucleicultrix</taxon>
    </lineage>
</organism>
<evidence type="ECO:0000256" key="9">
    <source>
        <dbReference type="ARBA" id="ARBA00023136"/>
    </source>
</evidence>
<evidence type="ECO:0000256" key="12">
    <source>
        <dbReference type="RuleBase" id="RU000483"/>
    </source>
</evidence>
<evidence type="ECO:0000256" key="4">
    <source>
        <dbReference type="ARBA" id="ARBA00022547"/>
    </source>
</evidence>
<dbReference type="KEGG" id="naf:GQ61_02315"/>
<evidence type="ECO:0000256" key="11">
    <source>
        <dbReference type="HAMAP-Rule" id="MF_01393"/>
    </source>
</evidence>
<feature type="transmembrane region" description="Helical" evidence="11">
    <location>
        <begin position="212"/>
        <end position="233"/>
    </location>
</feature>
<dbReference type="InterPro" id="IPR035908">
    <property type="entry name" value="F0_ATP_A_sf"/>
</dbReference>
<keyword evidence="7 11" id="KW-1133">Transmembrane helix</keyword>
<keyword evidence="14" id="KW-1185">Reference proteome</keyword>
<evidence type="ECO:0000313" key="13">
    <source>
        <dbReference type="EMBL" id="ARN84351.1"/>
    </source>
</evidence>
<keyword evidence="3 11" id="KW-0813">Transport</keyword>
<gene>
    <name evidence="11" type="primary">atpB</name>
    <name evidence="13" type="ORF">GQ61_02315</name>
</gene>
<dbReference type="HAMAP" id="MF_01393">
    <property type="entry name" value="ATP_synth_a_bact"/>
    <property type="match status" value="1"/>
</dbReference>
<comment type="subcellular location">
    <subcellularLocation>
        <location evidence="11 12">Cell membrane</location>
        <topology evidence="11 12">Multi-pass membrane protein</topology>
    </subcellularLocation>
    <subcellularLocation>
        <location evidence="1">Membrane</location>
        <topology evidence="1">Multi-pass membrane protein</topology>
    </subcellularLocation>
</comment>
<dbReference type="InterPro" id="IPR045083">
    <property type="entry name" value="ATP_synth_F0_asu_bact/mt"/>
</dbReference>
<dbReference type="PROSITE" id="PS00449">
    <property type="entry name" value="ATPASE_A"/>
    <property type="match status" value="1"/>
</dbReference>
<dbReference type="RefSeq" id="WP_085783736.1">
    <property type="nucleotide sequence ID" value="NZ_CP008743.1"/>
</dbReference>
<keyword evidence="9 11" id="KW-0472">Membrane</keyword>
<dbReference type="NCBIfam" id="NF004482">
    <property type="entry name" value="PRK05815.2-4"/>
    <property type="match status" value="1"/>
</dbReference>
<dbReference type="Gene3D" id="1.20.120.220">
    <property type="entry name" value="ATP synthase, F0 complex, subunit A"/>
    <property type="match status" value="1"/>
</dbReference>
<feature type="transmembrane region" description="Helical" evidence="11">
    <location>
        <begin position="113"/>
        <end position="133"/>
    </location>
</feature>
<comment type="similarity">
    <text evidence="2 11 12">Belongs to the ATPase A chain family.</text>
</comment>
<dbReference type="Pfam" id="PF00119">
    <property type="entry name" value="ATP-synt_A"/>
    <property type="match status" value="1"/>
</dbReference>
<evidence type="ECO:0000256" key="8">
    <source>
        <dbReference type="ARBA" id="ARBA00023065"/>
    </source>
</evidence>
<evidence type="ECO:0000256" key="3">
    <source>
        <dbReference type="ARBA" id="ARBA00022448"/>
    </source>
</evidence>
<dbReference type="NCBIfam" id="TIGR01131">
    <property type="entry name" value="ATP_synt_6_or_A"/>
    <property type="match status" value="1"/>
</dbReference>
<feature type="transmembrane region" description="Helical" evidence="11">
    <location>
        <begin position="83"/>
        <end position="107"/>
    </location>
</feature>
<dbReference type="PRINTS" id="PR00123">
    <property type="entry name" value="ATPASEA"/>
</dbReference>
<dbReference type="Proteomes" id="UP000237351">
    <property type="component" value="Chromosome"/>
</dbReference>
<evidence type="ECO:0000256" key="10">
    <source>
        <dbReference type="ARBA" id="ARBA00023310"/>
    </source>
</evidence>
<evidence type="ECO:0000313" key="14">
    <source>
        <dbReference type="Proteomes" id="UP000237351"/>
    </source>
</evidence>
<protein>
    <recommendedName>
        <fullName evidence="11 12">ATP synthase subunit a</fullName>
    </recommendedName>
    <alternativeName>
        <fullName evidence="11">ATP synthase F0 sector subunit a</fullName>
    </alternativeName>
    <alternativeName>
        <fullName evidence="11">F-ATPase subunit 6</fullName>
    </alternativeName>
</protein>
<name>A0A1W6N3L7_9PROT</name>
<proteinExistence type="inferred from homology"/>
<dbReference type="AlphaFoldDB" id="A0A1W6N3L7"/>
<dbReference type="GO" id="GO:0045259">
    <property type="term" value="C:proton-transporting ATP synthase complex"/>
    <property type="evidence" value="ECO:0007669"/>
    <property type="project" value="UniProtKB-KW"/>
</dbReference>
<feature type="transmembrane region" description="Helical" evidence="11">
    <location>
        <begin position="28"/>
        <end position="47"/>
    </location>
</feature>
<keyword evidence="10 11" id="KW-0066">ATP synthesis</keyword>
<keyword evidence="4 11" id="KW-0138">CF(0)</keyword>
<accession>A0A1W6N3L7</accession>
<reference evidence="13 14" key="1">
    <citation type="submission" date="2014-06" db="EMBL/GenBank/DDBJ databases">
        <title>The genome of the endonuclear symbiont Nucleicultrix amoebiphila.</title>
        <authorList>
            <person name="Schulz F."/>
            <person name="Horn M."/>
        </authorList>
    </citation>
    <scope>NUCLEOTIDE SEQUENCE [LARGE SCALE GENOMIC DNA]</scope>
    <source>
        <strain evidence="13 14">FS5</strain>
    </source>
</reference>
<dbReference type="CDD" id="cd00310">
    <property type="entry name" value="ATP-synt_Fo_a_6"/>
    <property type="match status" value="1"/>
</dbReference>
<dbReference type="OrthoDB" id="9809130at2"/>
<evidence type="ECO:0000256" key="5">
    <source>
        <dbReference type="ARBA" id="ARBA00022692"/>
    </source>
</evidence>
<evidence type="ECO:0000256" key="2">
    <source>
        <dbReference type="ARBA" id="ARBA00006810"/>
    </source>
</evidence>
<keyword evidence="6 11" id="KW-0375">Hydrogen ion transport</keyword>
<evidence type="ECO:0000256" key="6">
    <source>
        <dbReference type="ARBA" id="ARBA00022781"/>
    </source>
</evidence>
<dbReference type="SUPFAM" id="SSF81336">
    <property type="entry name" value="F1F0 ATP synthase subunit A"/>
    <property type="match status" value="1"/>
</dbReference>
<dbReference type="PANTHER" id="PTHR11410">
    <property type="entry name" value="ATP SYNTHASE SUBUNIT A"/>
    <property type="match status" value="1"/>
</dbReference>